<protein>
    <submittedName>
        <fullName evidence="2">Uncharacterized protein</fullName>
    </submittedName>
</protein>
<keyword evidence="1" id="KW-0812">Transmembrane</keyword>
<evidence type="ECO:0000313" key="3">
    <source>
        <dbReference type="Proteomes" id="UP001148838"/>
    </source>
</evidence>
<keyword evidence="3" id="KW-1185">Reference proteome</keyword>
<proteinExistence type="predicted"/>
<evidence type="ECO:0000313" key="2">
    <source>
        <dbReference type="EMBL" id="KAJ4435000.1"/>
    </source>
</evidence>
<gene>
    <name evidence="2" type="ORF">ANN_23572</name>
</gene>
<comment type="caution">
    <text evidence="2">The sequence shown here is derived from an EMBL/GenBank/DDBJ whole genome shotgun (WGS) entry which is preliminary data.</text>
</comment>
<dbReference type="EMBL" id="JAJSOF020000025">
    <property type="protein sequence ID" value="KAJ4435000.1"/>
    <property type="molecule type" value="Genomic_DNA"/>
</dbReference>
<dbReference type="Proteomes" id="UP001148838">
    <property type="component" value="Unassembled WGS sequence"/>
</dbReference>
<keyword evidence="1" id="KW-0472">Membrane</keyword>
<sequence length="104" mass="12232">MLLHKSWAAIKTKTITNCFRKAGFSYGDSGPDDGEEDEEELTTPLLMNGYSTNGLSIVTMTMIPSLMWIFKLSWPRIQRMWVFLVQEWTRVVQQWIRRNKKKMS</sequence>
<reference evidence="2 3" key="1">
    <citation type="journal article" date="2022" name="Allergy">
        <title>Genome assembly and annotation of Periplaneta americana reveal a comprehensive cockroach allergen profile.</title>
        <authorList>
            <person name="Wang L."/>
            <person name="Xiong Q."/>
            <person name="Saelim N."/>
            <person name="Wang L."/>
            <person name="Nong W."/>
            <person name="Wan A.T."/>
            <person name="Shi M."/>
            <person name="Liu X."/>
            <person name="Cao Q."/>
            <person name="Hui J.H.L."/>
            <person name="Sookrung N."/>
            <person name="Leung T.F."/>
            <person name="Tungtrongchitr A."/>
            <person name="Tsui S.K.W."/>
        </authorList>
    </citation>
    <scope>NUCLEOTIDE SEQUENCE [LARGE SCALE GENOMIC DNA]</scope>
    <source>
        <strain evidence="2">PWHHKU_190912</strain>
    </source>
</reference>
<organism evidence="2 3">
    <name type="scientific">Periplaneta americana</name>
    <name type="common">American cockroach</name>
    <name type="synonym">Blatta americana</name>
    <dbReference type="NCBI Taxonomy" id="6978"/>
    <lineage>
        <taxon>Eukaryota</taxon>
        <taxon>Metazoa</taxon>
        <taxon>Ecdysozoa</taxon>
        <taxon>Arthropoda</taxon>
        <taxon>Hexapoda</taxon>
        <taxon>Insecta</taxon>
        <taxon>Pterygota</taxon>
        <taxon>Neoptera</taxon>
        <taxon>Polyneoptera</taxon>
        <taxon>Dictyoptera</taxon>
        <taxon>Blattodea</taxon>
        <taxon>Blattoidea</taxon>
        <taxon>Blattidae</taxon>
        <taxon>Blattinae</taxon>
        <taxon>Periplaneta</taxon>
    </lineage>
</organism>
<accession>A0ABQ8SNJ1</accession>
<evidence type="ECO:0000256" key="1">
    <source>
        <dbReference type="SAM" id="Phobius"/>
    </source>
</evidence>
<feature type="transmembrane region" description="Helical" evidence="1">
    <location>
        <begin position="50"/>
        <end position="70"/>
    </location>
</feature>
<keyword evidence="1" id="KW-1133">Transmembrane helix</keyword>
<name>A0ABQ8SNJ1_PERAM</name>